<feature type="domain" description="TauD/TfdA-like" evidence="15">
    <location>
        <begin position="91"/>
        <end position="383"/>
    </location>
</feature>
<evidence type="ECO:0000256" key="3">
    <source>
        <dbReference type="ARBA" id="ARBA00022475"/>
    </source>
</evidence>
<dbReference type="InterPro" id="IPR050209">
    <property type="entry name" value="Rab_GTPases_membrane_traffic"/>
</dbReference>
<dbReference type="PANTHER" id="PTHR47979">
    <property type="entry name" value="DRAB11-RELATED"/>
    <property type="match status" value="1"/>
</dbReference>
<dbReference type="SMART" id="SM00174">
    <property type="entry name" value="RHO"/>
    <property type="match status" value="1"/>
</dbReference>
<dbReference type="GO" id="GO:0120281">
    <property type="term" value="C:autolysosome membrane"/>
    <property type="evidence" value="ECO:0007669"/>
    <property type="project" value="UniProtKB-SubCell"/>
</dbReference>
<dbReference type="Proteomes" id="UP000838412">
    <property type="component" value="Chromosome 1"/>
</dbReference>
<dbReference type="GO" id="GO:0030659">
    <property type="term" value="C:cytoplasmic vesicle membrane"/>
    <property type="evidence" value="ECO:0007669"/>
    <property type="project" value="UniProtKB-SubCell"/>
</dbReference>
<dbReference type="SUPFAM" id="SSF52540">
    <property type="entry name" value="P-loop containing nucleoside triphosphate hydrolases"/>
    <property type="match status" value="1"/>
</dbReference>
<dbReference type="PROSITE" id="PS51421">
    <property type="entry name" value="RAS"/>
    <property type="match status" value="1"/>
</dbReference>
<dbReference type="PROSITE" id="PS51420">
    <property type="entry name" value="RHO"/>
    <property type="match status" value="1"/>
</dbReference>
<evidence type="ECO:0000256" key="12">
    <source>
        <dbReference type="ARBA" id="ARBA00023329"/>
    </source>
</evidence>
<dbReference type="PRINTS" id="PR00449">
    <property type="entry name" value="RASTRNSFRMNG"/>
</dbReference>
<keyword evidence="8" id="KW-0342">GTP-binding</keyword>
<keyword evidence="7" id="KW-0072">Autophagy</keyword>
<keyword evidence="6" id="KW-0560">Oxidoreductase</keyword>
<dbReference type="SMART" id="SM00175">
    <property type="entry name" value="RAB"/>
    <property type="match status" value="1"/>
</dbReference>
<evidence type="ECO:0000256" key="7">
    <source>
        <dbReference type="ARBA" id="ARBA00023006"/>
    </source>
</evidence>
<keyword evidence="4" id="KW-0488">Methylation</keyword>
<dbReference type="SMART" id="SM00177">
    <property type="entry name" value="ARF"/>
    <property type="match status" value="1"/>
</dbReference>
<name>A0A8J9VY24_BRALA</name>
<keyword evidence="3" id="KW-1003">Cell membrane</keyword>
<organism evidence="16 17">
    <name type="scientific">Branchiostoma lanceolatum</name>
    <name type="common">Common lancelet</name>
    <name type="synonym">Amphioxus lanceolatum</name>
    <dbReference type="NCBI Taxonomy" id="7740"/>
    <lineage>
        <taxon>Eukaryota</taxon>
        <taxon>Metazoa</taxon>
        <taxon>Chordata</taxon>
        <taxon>Cephalochordata</taxon>
        <taxon>Leptocardii</taxon>
        <taxon>Amphioxiformes</taxon>
        <taxon>Branchiostomatidae</taxon>
        <taxon>Branchiostoma</taxon>
    </lineage>
</organism>
<gene>
    <name evidence="16" type="primary">RAB39B</name>
    <name evidence="16" type="ORF">BLAG_LOCUS800</name>
</gene>
<accession>A0A8J9VY24</accession>
<evidence type="ECO:0000256" key="14">
    <source>
        <dbReference type="ARBA" id="ARBA00060425"/>
    </source>
</evidence>
<dbReference type="Gene3D" id="3.40.50.300">
    <property type="entry name" value="P-loop containing nucleotide triphosphate hydrolases"/>
    <property type="match status" value="1"/>
</dbReference>
<dbReference type="GO" id="GO:0016491">
    <property type="term" value="F:oxidoreductase activity"/>
    <property type="evidence" value="ECO:0007669"/>
    <property type="project" value="UniProtKB-KW"/>
</dbReference>
<proteinExistence type="inferred from homology"/>
<keyword evidence="12" id="KW-0968">Cytoplasmic vesicle</keyword>
<dbReference type="OrthoDB" id="408743at2759"/>
<keyword evidence="5" id="KW-0547">Nucleotide-binding</keyword>
<reference evidence="16" key="1">
    <citation type="submission" date="2022-01" db="EMBL/GenBank/DDBJ databases">
        <authorList>
            <person name="Braso-Vives M."/>
        </authorList>
    </citation>
    <scope>NUCLEOTIDE SEQUENCE</scope>
</reference>
<evidence type="ECO:0000256" key="6">
    <source>
        <dbReference type="ARBA" id="ARBA00023002"/>
    </source>
</evidence>
<comment type="subcellular location">
    <subcellularLocation>
        <location evidence="14">Autolysosome membrane</location>
    </subcellularLocation>
    <subcellularLocation>
        <location evidence="1">Cell membrane</location>
        <topology evidence="1">Lipid-anchor</topology>
        <orientation evidence="1">Cytoplasmic side</orientation>
    </subcellularLocation>
    <subcellularLocation>
        <location evidence="13">Cytoplasmic vesicle membrane</location>
        <topology evidence="13">Lipid-anchor</topology>
        <orientation evidence="13">Cytoplasmic side</orientation>
    </subcellularLocation>
</comment>
<evidence type="ECO:0000256" key="8">
    <source>
        <dbReference type="ARBA" id="ARBA00023134"/>
    </source>
</evidence>
<evidence type="ECO:0000256" key="13">
    <source>
        <dbReference type="ARBA" id="ARBA00025701"/>
    </source>
</evidence>
<evidence type="ECO:0000256" key="5">
    <source>
        <dbReference type="ARBA" id="ARBA00022741"/>
    </source>
</evidence>
<dbReference type="GO" id="GO:0005525">
    <property type="term" value="F:GTP binding"/>
    <property type="evidence" value="ECO:0007669"/>
    <property type="project" value="UniProtKB-KW"/>
</dbReference>
<protein>
    <submittedName>
        <fullName evidence="16">RAB39B protein</fullName>
    </submittedName>
</protein>
<dbReference type="Gene3D" id="3.60.130.10">
    <property type="entry name" value="Clavaminate synthase-like"/>
    <property type="match status" value="1"/>
</dbReference>
<keyword evidence="9" id="KW-0472">Membrane</keyword>
<dbReference type="FunFam" id="3.40.50.300:FF:000358">
    <property type="entry name" value="RAB39B, member RAS oncogene family"/>
    <property type="match status" value="1"/>
</dbReference>
<dbReference type="EMBL" id="OV696686">
    <property type="protein sequence ID" value="CAH1229217.1"/>
    <property type="molecule type" value="Genomic_DNA"/>
</dbReference>
<evidence type="ECO:0000313" key="16">
    <source>
        <dbReference type="EMBL" id="CAH1229217.1"/>
    </source>
</evidence>
<dbReference type="GO" id="GO:0006914">
    <property type="term" value="P:autophagy"/>
    <property type="evidence" value="ECO:0007669"/>
    <property type="project" value="UniProtKB-KW"/>
</dbReference>
<sequence length="656" mass="74531">MAATIPSKLCLPLYSRLSLLRTCPGRCFSGTRVLGAVRLVQVEEPPPYTPARLAGRQYLSGSQSPGFPEFLGSVRPGFPAMFQPAAAAGRLEEWAAVVKDVIDRELTGAGALLFRGLPIRTDQDFGHLCKGLGYDMMVYKGGAVDRSEVTDMVYTAADEPLEMTIDLHTEMSYLPQWPKKLMFCCIKPPGEQYGGETPVTDMRSVLKDMDTVLLDRLRKRGIRYIRNIADKSRDVWCWQRTFRTEDREEVEKFLTERDFSFQWNSDDSVTYWYVMPATREHPATGETLWFNQATSHHCSYFYQHPNFGGAERAKFRYPFHTCYGDGEEFRLEEVAHMQQVQWRHAVGFHWQAGDVLVVDNMVTGHGRMGCTPGVRGRKVVRTTSNVLNILVINSWHVAGRESFELASPVARQSAGKFSANGRVPPAVELGTFIGPLPTSMAEPIWLYQFRLILIGDSTVGKSSLLRRFTDGKFIEYSDPTVGVDFFARLMEVEPGKRVKLQLWDTAGQERFRSITRSYYRNSVGAVLVYDVTNRKSFEHLESWWHEAKQHTMPHNMVFILVGHKIDLASEREVSQEEGQQFARTHDMSYLETSAKNAENVEKAFWQVTREIYELVEMGVISTEEGWEGVKSGMVPRSYSTVPLSQENSSEKKCLCS</sequence>
<evidence type="ECO:0000256" key="2">
    <source>
        <dbReference type="ARBA" id="ARBA00006270"/>
    </source>
</evidence>
<evidence type="ECO:0000256" key="9">
    <source>
        <dbReference type="ARBA" id="ARBA00023136"/>
    </source>
</evidence>
<dbReference type="NCBIfam" id="TIGR00231">
    <property type="entry name" value="small_GTP"/>
    <property type="match status" value="1"/>
</dbReference>
<comment type="similarity">
    <text evidence="2">Belongs to the small GTPase superfamily. Rab family.</text>
</comment>
<dbReference type="Pfam" id="PF02668">
    <property type="entry name" value="TauD"/>
    <property type="match status" value="1"/>
</dbReference>
<keyword evidence="17" id="KW-1185">Reference proteome</keyword>
<dbReference type="AlphaFoldDB" id="A0A8J9VY24"/>
<dbReference type="InterPro" id="IPR003819">
    <property type="entry name" value="TauD/TfdA-like"/>
</dbReference>
<keyword evidence="11" id="KW-0636">Prenylation</keyword>
<evidence type="ECO:0000256" key="1">
    <source>
        <dbReference type="ARBA" id="ARBA00004342"/>
    </source>
</evidence>
<dbReference type="PROSITE" id="PS51419">
    <property type="entry name" value="RAB"/>
    <property type="match status" value="1"/>
</dbReference>
<dbReference type="Pfam" id="PF00071">
    <property type="entry name" value="Ras"/>
    <property type="match status" value="1"/>
</dbReference>
<evidence type="ECO:0000256" key="10">
    <source>
        <dbReference type="ARBA" id="ARBA00023288"/>
    </source>
</evidence>
<dbReference type="InterPro" id="IPR027417">
    <property type="entry name" value="P-loop_NTPase"/>
</dbReference>
<dbReference type="GO" id="GO:0005886">
    <property type="term" value="C:plasma membrane"/>
    <property type="evidence" value="ECO:0007669"/>
    <property type="project" value="UniProtKB-SubCell"/>
</dbReference>
<evidence type="ECO:0000259" key="15">
    <source>
        <dbReference type="Pfam" id="PF02668"/>
    </source>
</evidence>
<dbReference type="InterPro" id="IPR005225">
    <property type="entry name" value="Small_GTP-bd"/>
</dbReference>
<dbReference type="SMART" id="SM00176">
    <property type="entry name" value="RAN"/>
    <property type="match status" value="1"/>
</dbReference>
<dbReference type="SMART" id="SM00173">
    <property type="entry name" value="RAS"/>
    <property type="match status" value="1"/>
</dbReference>
<evidence type="ECO:0000256" key="4">
    <source>
        <dbReference type="ARBA" id="ARBA00022481"/>
    </source>
</evidence>
<evidence type="ECO:0000313" key="17">
    <source>
        <dbReference type="Proteomes" id="UP000838412"/>
    </source>
</evidence>
<dbReference type="GO" id="GO:0003924">
    <property type="term" value="F:GTPase activity"/>
    <property type="evidence" value="ECO:0007669"/>
    <property type="project" value="InterPro"/>
</dbReference>
<dbReference type="InterPro" id="IPR001806">
    <property type="entry name" value="Small_GTPase"/>
</dbReference>
<keyword evidence="10" id="KW-0449">Lipoprotein</keyword>
<dbReference type="InterPro" id="IPR042098">
    <property type="entry name" value="TauD-like_sf"/>
</dbReference>
<dbReference type="SUPFAM" id="SSF51197">
    <property type="entry name" value="Clavaminate synthase-like"/>
    <property type="match status" value="1"/>
</dbReference>
<evidence type="ECO:0000256" key="11">
    <source>
        <dbReference type="ARBA" id="ARBA00023289"/>
    </source>
</evidence>